<dbReference type="Proteomes" id="UP000308600">
    <property type="component" value="Unassembled WGS sequence"/>
</dbReference>
<gene>
    <name evidence="1" type="ORF">BDN72DRAFT_864188</name>
</gene>
<reference evidence="1 2" key="1">
    <citation type="journal article" date="2019" name="Nat. Ecol. Evol.">
        <title>Megaphylogeny resolves global patterns of mushroom evolution.</title>
        <authorList>
            <person name="Varga T."/>
            <person name="Krizsan K."/>
            <person name="Foldi C."/>
            <person name="Dima B."/>
            <person name="Sanchez-Garcia M."/>
            <person name="Sanchez-Ramirez S."/>
            <person name="Szollosi G.J."/>
            <person name="Szarkandi J.G."/>
            <person name="Papp V."/>
            <person name="Albert L."/>
            <person name="Andreopoulos W."/>
            <person name="Angelini C."/>
            <person name="Antonin V."/>
            <person name="Barry K.W."/>
            <person name="Bougher N.L."/>
            <person name="Buchanan P."/>
            <person name="Buyck B."/>
            <person name="Bense V."/>
            <person name="Catcheside P."/>
            <person name="Chovatia M."/>
            <person name="Cooper J."/>
            <person name="Damon W."/>
            <person name="Desjardin D."/>
            <person name="Finy P."/>
            <person name="Geml J."/>
            <person name="Haridas S."/>
            <person name="Hughes K."/>
            <person name="Justo A."/>
            <person name="Karasinski D."/>
            <person name="Kautmanova I."/>
            <person name="Kiss B."/>
            <person name="Kocsube S."/>
            <person name="Kotiranta H."/>
            <person name="LaButti K.M."/>
            <person name="Lechner B.E."/>
            <person name="Liimatainen K."/>
            <person name="Lipzen A."/>
            <person name="Lukacs Z."/>
            <person name="Mihaltcheva S."/>
            <person name="Morgado L.N."/>
            <person name="Niskanen T."/>
            <person name="Noordeloos M.E."/>
            <person name="Ohm R.A."/>
            <person name="Ortiz-Santana B."/>
            <person name="Ovrebo C."/>
            <person name="Racz N."/>
            <person name="Riley R."/>
            <person name="Savchenko A."/>
            <person name="Shiryaev A."/>
            <person name="Soop K."/>
            <person name="Spirin V."/>
            <person name="Szebenyi C."/>
            <person name="Tomsovsky M."/>
            <person name="Tulloss R.E."/>
            <person name="Uehling J."/>
            <person name="Grigoriev I.V."/>
            <person name="Vagvolgyi C."/>
            <person name="Papp T."/>
            <person name="Martin F.M."/>
            <person name="Miettinen O."/>
            <person name="Hibbett D.S."/>
            <person name="Nagy L.G."/>
        </authorList>
    </citation>
    <scope>NUCLEOTIDE SEQUENCE [LARGE SCALE GENOMIC DNA]</scope>
    <source>
        <strain evidence="1 2">NL-1719</strain>
    </source>
</reference>
<evidence type="ECO:0000313" key="1">
    <source>
        <dbReference type="EMBL" id="TFK60663.1"/>
    </source>
</evidence>
<proteinExistence type="predicted"/>
<sequence>MHKVGHYSETITLLAIQANAALTRVLLLEGPIPTSHSTTPAPVFRIGHAAPSAAVATVVSLTKTTVLPRTLVFQDPPSSRSTFVNVATENNRVPSPEDPHKPNSIAINPVLAKFASNAVKNFTNDSPNAMTRLHRILMALGPWEGCAVASVLVNSGWLVPDDVLFWSVHVVPLNDQDARQMPSVTRQNLKRQGDYGDGLGGDGYSTSVLAALNVALAEAFLFYLGWKTPKLLNSLEFHSPRSFIGDQTATTTRHSVSPHNHHSKFRGSEATIVVFGFNIFPNKGSQASETTSIRALSCSTQLVIRLRGRMRVRVKNPSAGAFDGFRVRE</sequence>
<accession>A0ACD3A4A9</accession>
<organism evidence="1 2">
    <name type="scientific">Pluteus cervinus</name>
    <dbReference type="NCBI Taxonomy" id="181527"/>
    <lineage>
        <taxon>Eukaryota</taxon>
        <taxon>Fungi</taxon>
        <taxon>Dikarya</taxon>
        <taxon>Basidiomycota</taxon>
        <taxon>Agaricomycotina</taxon>
        <taxon>Agaricomycetes</taxon>
        <taxon>Agaricomycetidae</taxon>
        <taxon>Agaricales</taxon>
        <taxon>Pluteineae</taxon>
        <taxon>Pluteaceae</taxon>
        <taxon>Pluteus</taxon>
    </lineage>
</organism>
<name>A0ACD3A4A9_9AGAR</name>
<evidence type="ECO:0000313" key="2">
    <source>
        <dbReference type="Proteomes" id="UP000308600"/>
    </source>
</evidence>
<dbReference type="EMBL" id="ML208746">
    <property type="protein sequence ID" value="TFK60663.1"/>
    <property type="molecule type" value="Genomic_DNA"/>
</dbReference>
<protein>
    <submittedName>
        <fullName evidence="1">Uncharacterized protein</fullName>
    </submittedName>
</protein>
<keyword evidence="2" id="KW-1185">Reference proteome</keyword>